<dbReference type="Proteomes" id="UP000613193">
    <property type="component" value="Unassembled WGS sequence"/>
</dbReference>
<organism evidence="1 2">
    <name type="scientific">Mucilaginibacter segetis</name>
    <dbReference type="NCBI Taxonomy" id="2793071"/>
    <lineage>
        <taxon>Bacteria</taxon>
        <taxon>Pseudomonadati</taxon>
        <taxon>Bacteroidota</taxon>
        <taxon>Sphingobacteriia</taxon>
        <taxon>Sphingobacteriales</taxon>
        <taxon>Sphingobacteriaceae</taxon>
        <taxon>Mucilaginibacter</taxon>
    </lineage>
</organism>
<dbReference type="EMBL" id="JAEHFW010000001">
    <property type="protein sequence ID" value="MBK0378470.1"/>
    <property type="molecule type" value="Genomic_DNA"/>
</dbReference>
<dbReference type="RefSeq" id="WP_200064293.1">
    <property type="nucleotide sequence ID" value="NZ_JAEHFW010000001.1"/>
</dbReference>
<accession>A0A934PSY8</accession>
<proteinExistence type="predicted"/>
<comment type="caution">
    <text evidence="1">The sequence shown here is derived from an EMBL/GenBank/DDBJ whole genome shotgun (WGS) entry which is preliminary data.</text>
</comment>
<reference evidence="1" key="1">
    <citation type="submission" date="2020-12" db="EMBL/GenBank/DDBJ databases">
        <title>Bacterial novel species Mucilaginibacter sp. SD-g isolated from soil.</title>
        <authorList>
            <person name="Jung H.-Y."/>
        </authorList>
    </citation>
    <scope>NUCLEOTIDE SEQUENCE</scope>
    <source>
        <strain evidence="1">SD-g</strain>
    </source>
</reference>
<dbReference type="AlphaFoldDB" id="A0A934PSY8"/>
<sequence>MSFQKNSNTPALYISNNKIDNAEYNVDKEMIVKKFVEFLKVREGFFNNGSLSKSETQIIIDTIIYSPDFKKLGILVIVKTPTLLQLLPNKNQKWFYNSTFYLGIKQDHGIELKMVGPTFTNEKSFEIASENIREACFKHFIVKKSDIYKFNIDDERF</sequence>
<gene>
    <name evidence="1" type="ORF">I5M19_04075</name>
</gene>
<name>A0A934PSY8_9SPHI</name>
<keyword evidence="2" id="KW-1185">Reference proteome</keyword>
<protein>
    <submittedName>
        <fullName evidence="1">Uncharacterized protein</fullName>
    </submittedName>
</protein>
<evidence type="ECO:0000313" key="1">
    <source>
        <dbReference type="EMBL" id="MBK0378470.1"/>
    </source>
</evidence>
<evidence type="ECO:0000313" key="2">
    <source>
        <dbReference type="Proteomes" id="UP000613193"/>
    </source>
</evidence>